<evidence type="ECO:0000259" key="11">
    <source>
        <dbReference type="PROSITE" id="PS50109"/>
    </source>
</evidence>
<dbReference type="Pfam" id="PF02518">
    <property type="entry name" value="HATPase_c"/>
    <property type="match status" value="1"/>
</dbReference>
<feature type="transmembrane region" description="Helical" evidence="10">
    <location>
        <begin position="106"/>
        <end position="123"/>
    </location>
</feature>
<dbReference type="GO" id="GO:0005524">
    <property type="term" value="F:ATP binding"/>
    <property type="evidence" value="ECO:0007669"/>
    <property type="project" value="UniProtKB-KW"/>
</dbReference>
<dbReference type="SMART" id="SM00388">
    <property type="entry name" value="HisKA"/>
    <property type="match status" value="1"/>
</dbReference>
<dbReference type="InterPro" id="IPR004358">
    <property type="entry name" value="Sig_transdc_His_kin-like_C"/>
</dbReference>
<dbReference type="PANTHER" id="PTHR43065:SF10">
    <property type="entry name" value="PEROXIDE STRESS-ACTIVATED HISTIDINE KINASE MAK3"/>
    <property type="match status" value="1"/>
</dbReference>
<keyword evidence="6 14" id="KW-0418">Kinase</keyword>
<evidence type="ECO:0000256" key="10">
    <source>
        <dbReference type="SAM" id="Phobius"/>
    </source>
</evidence>
<dbReference type="SMART" id="SM00091">
    <property type="entry name" value="PAS"/>
    <property type="match status" value="1"/>
</dbReference>
<dbReference type="InterPro" id="IPR035965">
    <property type="entry name" value="PAS-like_dom_sf"/>
</dbReference>
<evidence type="ECO:0000256" key="5">
    <source>
        <dbReference type="ARBA" id="ARBA00022741"/>
    </source>
</evidence>
<dbReference type="InterPro" id="IPR000014">
    <property type="entry name" value="PAS"/>
</dbReference>
<dbReference type="InterPro" id="IPR003661">
    <property type="entry name" value="HisK_dim/P_dom"/>
</dbReference>
<dbReference type="SMART" id="SM00387">
    <property type="entry name" value="HATPase_c"/>
    <property type="match status" value="1"/>
</dbReference>
<evidence type="ECO:0000256" key="6">
    <source>
        <dbReference type="ARBA" id="ARBA00022777"/>
    </source>
</evidence>
<feature type="transmembrane region" description="Helical" evidence="10">
    <location>
        <begin position="81"/>
        <end position="100"/>
    </location>
</feature>
<proteinExistence type="predicted"/>
<dbReference type="InterPro" id="IPR036097">
    <property type="entry name" value="HisK_dim/P_sf"/>
</dbReference>
<feature type="transmembrane region" description="Helical" evidence="10">
    <location>
        <begin position="20"/>
        <end position="42"/>
    </location>
</feature>
<feature type="domain" description="PAS" evidence="12">
    <location>
        <begin position="210"/>
        <end position="261"/>
    </location>
</feature>
<dbReference type="PANTHER" id="PTHR43065">
    <property type="entry name" value="SENSOR HISTIDINE KINASE"/>
    <property type="match status" value="1"/>
</dbReference>
<dbReference type="InterPro" id="IPR036890">
    <property type="entry name" value="HATPase_C_sf"/>
</dbReference>
<dbReference type="NCBIfam" id="TIGR00229">
    <property type="entry name" value="sensory_box"/>
    <property type="match status" value="1"/>
</dbReference>
<dbReference type="Gene3D" id="3.30.565.10">
    <property type="entry name" value="Histidine kinase-like ATPase, C-terminal domain"/>
    <property type="match status" value="1"/>
</dbReference>
<protein>
    <recommendedName>
        <fullName evidence="2">histidine kinase</fullName>
        <ecNumber evidence="2">2.7.13.3</ecNumber>
    </recommendedName>
</protein>
<dbReference type="CDD" id="cd00130">
    <property type="entry name" value="PAS"/>
    <property type="match status" value="1"/>
</dbReference>
<evidence type="ECO:0000256" key="3">
    <source>
        <dbReference type="ARBA" id="ARBA00022553"/>
    </source>
</evidence>
<dbReference type="GO" id="GO:0000155">
    <property type="term" value="F:phosphorelay sensor kinase activity"/>
    <property type="evidence" value="ECO:0007669"/>
    <property type="project" value="InterPro"/>
</dbReference>
<feature type="transmembrane region" description="Helical" evidence="10">
    <location>
        <begin position="128"/>
        <end position="148"/>
    </location>
</feature>
<dbReference type="AlphaFoldDB" id="A0A1G9K5I0"/>
<evidence type="ECO:0000256" key="4">
    <source>
        <dbReference type="ARBA" id="ARBA00022679"/>
    </source>
</evidence>
<organism evidence="14 15">
    <name type="scientific">Geoalkalibacter ferrihydriticus</name>
    <dbReference type="NCBI Taxonomy" id="392333"/>
    <lineage>
        <taxon>Bacteria</taxon>
        <taxon>Pseudomonadati</taxon>
        <taxon>Thermodesulfobacteriota</taxon>
        <taxon>Desulfuromonadia</taxon>
        <taxon>Desulfuromonadales</taxon>
        <taxon>Geoalkalibacteraceae</taxon>
        <taxon>Geoalkalibacter</taxon>
    </lineage>
</organism>
<dbReference type="SUPFAM" id="SSF55874">
    <property type="entry name" value="ATPase domain of HSP90 chaperone/DNA topoisomerase II/histidine kinase"/>
    <property type="match status" value="1"/>
</dbReference>
<dbReference type="SUPFAM" id="SSF55785">
    <property type="entry name" value="PYP-like sensor domain (PAS domain)"/>
    <property type="match status" value="1"/>
</dbReference>
<evidence type="ECO:0000256" key="9">
    <source>
        <dbReference type="SAM" id="Coils"/>
    </source>
</evidence>
<keyword evidence="7" id="KW-0067">ATP-binding</keyword>
<dbReference type="Pfam" id="PF25323">
    <property type="entry name" value="6TM_PilS"/>
    <property type="match status" value="1"/>
</dbReference>
<dbReference type="Proteomes" id="UP000182146">
    <property type="component" value="Unassembled WGS sequence"/>
</dbReference>
<gene>
    <name evidence="14" type="ORF">SAMN05660860_00655</name>
</gene>
<feature type="transmembrane region" description="Helical" evidence="10">
    <location>
        <begin position="54"/>
        <end position="74"/>
    </location>
</feature>
<keyword evidence="10" id="KW-0472">Membrane</keyword>
<keyword evidence="4" id="KW-0808">Transferase</keyword>
<sequence>MNEASRTTGRPEPTRLQLSWFLLFRVVVITLFLGGAIFYQLGWRSVQAQPAVDYLFLLVAFSYGQALVSAAVLRKIQRFKVFTQMQIVWDLFFVTCLIYLSGGIESLFSFLYILVIISSALLLSRRDALLVASAASILYGAILDLQYFELLPLLEGVPFPAQIDAGTVFFAIFVNVIAFFLTALLSGALSERLRRSEQALERRQIDYEELENLNRTLLANINSGLLIINPQGRIRSLNAAGCKITGYALEDVYDRDVREVFPSMEVYDGEFRLVSRGEGQLMDRFGNLHIVGYDATYLRDRDEQVLGLLVTFQDLSHVKEMEERLKRTDRLAAVGRLASGMAHEIRNPLASISGSVQMLMEAPSVSDDDKRLMRIVVREADRLSVLLTDFLHYARPNLPRLEKVDVAALLDELAQLLMADGRFSAIEIHKDYQGAVWVEVDRQQFRQALWNLVINGAEAMGGRGVLYLGARAEGRIWVEDSGPGIGDDLRQKIFEPFFTTKDSGTGLGLAMVHAIVTAHGGDIELHQGRQGGAKFVIRLAL</sequence>
<feature type="domain" description="PAC" evidence="13">
    <location>
        <begin position="267"/>
        <end position="327"/>
    </location>
</feature>
<keyword evidence="8" id="KW-0902">Two-component regulatory system</keyword>
<dbReference type="PROSITE" id="PS50113">
    <property type="entry name" value="PAC"/>
    <property type="match status" value="1"/>
</dbReference>
<evidence type="ECO:0000313" key="14">
    <source>
        <dbReference type="EMBL" id="SDL44786.1"/>
    </source>
</evidence>
<keyword evidence="3" id="KW-0597">Phosphoprotein</keyword>
<evidence type="ECO:0000313" key="15">
    <source>
        <dbReference type="Proteomes" id="UP000182146"/>
    </source>
</evidence>
<evidence type="ECO:0000259" key="13">
    <source>
        <dbReference type="PROSITE" id="PS50113"/>
    </source>
</evidence>
<evidence type="ECO:0000256" key="7">
    <source>
        <dbReference type="ARBA" id="ARBA00022840"/>
    </source>
</evidence>
<dbReference type="CDD" id="cd00082">
    <property type="entry name" value="HisKA"/>
    <property type="match status" value="1"/>
</dbReference>
<dbReference type="SUPFAM" id="SSF47384">
    <property type="entry name" value="Homodimeric domain of signal transducing histidine kinase"/>
    <property type="match status" value="1"/>
</dbReference>
<dbReference type="InterPro" id="IPR003594">
    <property type="entry name" value="HATPase_dom"/>
</dbReference>
<keyword evidence="10" id="KW-1133">Transmembrane helix</keyword>
<dbReference type="Gene3D" id="3.30.450.20">
    <property type="entry name" value="PAS domain"/>
    <property type="match status" value="1"/>
</dbReference>
<dbReference type="InterPro" id="IPR000700">
    <property type="entry name" value="PAS-assoc_C"/>
</dbReference>
<dbReference type="GO" id="GO:0006355">
    <property type="term" value="P:regulation of DNA-templated transcription"/>
    <property type="evidence" value="ECO:0007669"/>
    <property type="project" value="InterPro"/>
</dbReference>
<feature type="domain" description="Histidine kinase" evidence="11">
    <location>
        <begin position="340"/>
        <end position="541"/>
    </location>
</feature>
<dbReference type="InterPro" id="IPR005467">
    <property type="entry name" value="His_kinase_dom"/>
</dbReference>
<dbReference type="PROSITE" id="PS50112">
    <property type="entry name" value="PAS"/>
    <property type="match status" value="1"/>
</dbReference>
<evidence type="ECO:0000256" key="1">
    <source>
        <dbReference type="ARBA" id="ARBA00000085"/>
    </source>
</evidence>
<keyword evidence="5" id="KW-0547">Nucleotide-binding</keyword>
<accession>A0A1G9K5I0</accession>
<dbReference type="PROSITE" id="PS50109">
    <property type="entry name" value="HIS_KIN"/>
    <property type="match status" value="1"/>
</dbReference>
<evidence type="ECO:0000256" key="2">
    <source>
        <dbReference type="ARBA" id="ARBA00012438"/>
    </source>
</evidence>
<keyword evidence="9" id="KW-0175">Coiled coil</keyword>
<dbReference type="EC" id="2.7.13.3" evidence="2"/>
<dbReference type="Pfam" id="PF00512">
    <property type="entry name" value="HisKA"/>
    <property type="match status" value="1"/>
</dbReference>
<evidence type="ECO:0000256" key="8">
    <source>
        <dbReference type="ARBA" id="ARBA00023012"/>
    </source>
</evidence>
<dbReference type="OrthoDB" id="9773941at2"/>
<comment type="catalytic activity">
    <reaction evidence="1">
        <text>ATP + protein L-histidine = ADP + protein N-phospho-L-histidine.</text>
        <dbReference type="EC" id="2.7.13.3"/>
    </reaction>
</comment>
<dbReference type="Gene3D" id="1.10.287.130">
    <property type="match status" value="1"/>
</dbReference>
<evidence type="ECO:0000259" key="12">
    <source>
        <dbReference type="PROSITE" id="PS50112"/>
    </source>
</evidence>
<dbReference type="InterPro" id="IPR013767">
    <property type="entry name" value="PAS_fold"/>
</dbReference>
<keyword evidence="10" id="KW-0812">Transmembrane</keyword>
<dbReference type="Pfam" id="PF00989">
    <property type="entry name" value="PAS"/>
    <property type="match status" value="1"/>
</dbReference>
<feature type="transmembrane region" description="Helical" evidence="10">
    <location>
        <begin position="168"/>
        <end position="189"/>
    </location>
</feature>
<dbReference type="RefSeq" id="WP_052446142.1">
    <property type="nucleotide sequence ID" value="NZ_FNGU01000001.1"/>
</dbReference>
<dbReference type="EMBL" id="FNGU01000001">
    <property type="protein sequence ID" value="SDL44786.1"/>
    <property type="molecule type" value="Genomic_DNA"/>
</dbReference>
<name>A0A1G9K5I0_9BACT</name>
<dbReference type="PRINTS" id="PR00344">
    <property type="entry name" value="BCTRLSENSOR"/>
</dbReference>
<feature type="coiled-coil region" evidence="9">
    <location>
        <begin position="193"/>
        <end position="220"/>
    </location>
</feature>
<dbReference type="STRING" id="392333.SAMN05660860_00655"/>
<reference evidence="14 15" key="1">
    <citation type="submission" date="2016-10" db="EMBL/GenBank/DDBJ databases">
        <authorList>
            <person name="de Groot N.N."/>
        </authorList>
    </citation>
    <scope>NUCLEOTIDE SEQUENCE [LARGE SCALE GENOMIC DNA]</scope>
    <source>
        <strain evidence="14 15">DSM 17813</strain>
    </source>
</reference>